<dbReference type="Pfam" id="PF00092">
    <property type="entry name" value="VWA"/>
    <property type="match status" value="1"/>
</dbReference>
<evidence type="ECO:0000313" key="4">
    <source>
        <dbReference type="EMBL" id="MCC9645281.1"/>
    </source>
</evidence>
<dbReference type="InterPro" id="IPR010768">
    <property type="entry name" value="GATase1-like"/>
</dbReference>
<dbReference type="PROSITE" id="PS50234">
    <property type="entry name" value="VWFA"/>
    <property type="match status" value="1"/>
</dbReference>
<keyword evidence="2" id="KW-1133">Transmembrane helix</keyword>
<feature type="transmembrane region" description="Helical" evidence="2">
    <location>
        <begin position="14"/>
        <end position="32"/>
    </location>
</feature>
<dbReference type="Pfam" id="PF13519">
    <property type="entry name" value="VWA_2"/>
    <property type="match status" value="1"/>
</dbReference>
<dbReference type="SUPFAM" id="SSF53300">
    <property type="entry name" value="vWA-like"/>
    <property type="match status" value="2"/>
</dbReference>
<keyword evidence="2" id="KW-0812">Transmembrane</keyword>
<proteinExistence type="predicted"/>
<evidence type="ECO:0000313" key="5">
    <source>
        <dbReference type="Proteomes" id="UP001430306"/>
    </source>
</evidence>
<feature type="transmembrane region" description="Helical" evidence="2">
    <location>
        <begin position="882"/>
        <end position="900"/>
    </location>
</feature>
<accession>A0ABS8NS41</accession>
<evidence type="ECO:0000256" key="1">
    <source>
        <dbReference type="SAM" id="MobiDB-lite"/>
    </source>
</evidence>
<evidence type="ECO:0000259" key="3">
    <source>
        <dbReference type="PROSITE" id="PS50234"/>
    </source>
</evidence>
<name>A0ABS8NS41_9BACT</name>
<dbReference type="Pfam" id="PF07090">
    <property type="entry name" value="GATase1_like"/>
    <property type="match status" value="1"/>
</dbReference>
<keyword evidence="2" id="KW-0472">Membrane</keyword>
<protein>
    <submittedName>
        <fullName evidence="4">VWA domain-containing protein</fullName>
    </submittedName>
</protein>
<dbReference type="RefSeq" id="WP_230276908.1">
    <property type="nucleotide sequence ID" value="NZ_JAJKFW010000064.1"/>
</dbReference>
<sequence length="1013" mass="110315">MSLPFRLGFESPSYLWLLLALPLLWALGWSSLRVLGAWRRVIALVVRTVVWTAVVAALAGVQLVWTSDRVTVMYVLDQSESIPSAKRTAMLDYVIESVRRHRNATRGDRAGIIVFGRDAMIEIPPYDDDVPPIRRLESLLDRTDATNMETALNLAQASMPEDTARRIVIVTDGNENIGEARRIGSRIVDAGIGIDVVPVQKQAGGEVLVEKIDLPSNIRKGQPFEARIVVDRQGATEVGSEQPVSGRLRVKQKVAGQESLLLEQTVELQPGKNVFPLQHSIEQPAAYTYEAEFIADDEASDGLTQNNQATGYTYVRGKGRVLLIHGPEDLGDFELLLSTLRNANIEVTPMATTALFGSLAELQPYDAVILAGVARVSGETTQTITSFSDEQIEMLVRNTQQLGAGLLMIGGPEALGAGGWTGTELEKAMPVDFQIKNTKVQGVGALALIMHASEMAQGNFWQKQISIAAIEQLGGADYAGVVHWTMNGDKWLWGGSKGMLEVGPNRRAMLAAVGRMTPGDMPEFDPAMRMAVTGLVRTDASVKHLIIISDGDPGAPTNSVIQAFKDNSITISTVAVESHGLSDSRRLQDIARATGGKYYAVKSGRALPGIFQREARRVTRPLIYEPPGGVIPQITFPHPVVDGIESLPRISGFVMTQVKDSPLVQVVAQSPKPSTPENATVLATWTYGLGRAAVLTTDAGSRWTKAWAGWPGYEKFHSQLVRWLMRPTGDTGQFSLATQVRDDKVDVIVTALAEDDSFLNFLQIGGSVLDPDLQPLLLEMEQTAPGRYEGSFPIDRAGTYFVNVIPGEGKAPLSAGVTVPYSEEFRYRETNGTLIAQLASLRPDGGSEGEVTEPLEAELTDALLARDTFRGGLPPARRIRDAWPWFVLAACVLFFTDVLVRRVAIRFGFLKVWWKRIAGEPQPEPTAITRLDQLKQSKEDATKQRRGSSRFEPESLDMGGSQSADIEGLDQPLDQPGQTGSSSTQPGSSSSTSDGGQSYTERLLEAKRRAKKQ</sequence>
<dbReference type="Gene3D" id="3.40.50.410">
    <property type="entry name" value="von Willebrand factor, type A domain"/>
    <property type="match status" value="1"/>
</dbReference>
<dbReference type="EMBL" id="JAJKFW010000064">
    <property type="protein sequence ID" value="MCC9645281.1"/>
    <property type="molecule type" value="Genomic_DNA"/>
</dbReference>
<comment type="caution">
    <text evidence="4">The sequence shown here is derived from an EMBL/GenBank/DDBJ whole genome shotgun (WGS) entry which is preliminary data.</text>
</comment>
<dbReference type="InterPro" id="IPR002035">
    <property type="entry name" value="VWF_A"/>
</dbReference>
<evidence type="ECO:0000256" key="2">
    <source>
        <dbReference type="SAM" id="Phobius"/>
    </source>
</evidence>
<feature type="compositionally biased region" description="Basic and acidic residues" evidence="1">
    <location>
        <begin position="932"/>
        <end position="953"/>
    </location>
</feature>
<dbReference type="InterPro" id="IPR036465">
    <property type="entry name" value="vWFA_dom_sf"/>
</dbReference>
<dbReference type="SUPFAM" id="SSF52317">
    <property type="entry name" value="Class I glutamine amidotransferase-like"/>
    <property type="match status" value="1"/>
</dbReference>
<reference evidence="4" key="1">
    <citation type="submission" date="2021-11" db="EMBL/GenBank/DDBJ databases">
        <title>Genome sequence.</title>
        <authorList>
            <person name="Sun Q."/>
        </authorList>
    </citation>
    <scope>NUCLEOTIDE SEQUENCE</scope>
    <source>
        <strain evidence="4">JC740</strain>
    </source>
</reference>
<dbReference type="InterPro" id="IPR029062">
    <property type="entry name" value="Class_I_gatase-like"/>
</dbReference>
<gene>
    <name evidence="4" type="ORF">LOC71_23630</name>
</gene>
<dbReference type="CDD" id="cd00198">
    <property type="entry name" value="vWFA"/>
    <property type="match status" value="1"/>
</dbReference>
<dbReference type="Proteomes" id="UP001430306">
    <property type="component" value="Unassembled WGS sequence"/>
</dbReference>
<dbReference type="SMART" id="SM00327">
    <property type="entry name" value="VWA"/>
    <property type="match status" value="2"/>
</dbReference>
<feature type="transmembrane region" description="Helical" evidence="2">
    <location>
        <begin position="44"/>
        <end position="65"/>
    </location>
</feature>
<feature type="compositionally biased region" description="Low complexity" evidence="1">
    <location>
        <begin position="974"/>
        <end position="998"/>
    </location>
</feature>
<organism evidence="4 5">
    <name type="scientific">Rhodopirellula halodulae</name>
    <dbReference type="NCBI Taxonomy" id="2894198"/>
    <lineage>
        <taxon>Bacteria</taxon>
        <taxon>Pseudomonadati</taxon>
        <taxon>Planctomycetota</taxon>
        <taxon>Planctomycetia</taxon>
        <taxon>Pirellulales</taxon>
        <taxon>Pirellulaceae</taxon>
        <taxon>Rhodopirellula</taxon>
    </lineage>
</organism>
<dbReference type="Gene3D" id="3.40.50.880">
    <property type="match status" value="2"/>
</dbReference>
<feature type="domain" description="VWFA" evidence="3">
    <location>
        <begin position="71"/>
        <end position="199"/>
    </location>
</feature>
<keyword evidence="5" id="KW-1185">Reference proteome</keyword>
<feature type="region of interest" description="Disordered" evidence="1">
    <location>
        <begin position="931"/>
        <end position="1013"/>
    </location>
</feature>
<dbReference type="PANTHER" id="PTHR37947:SF2">
    <property type="entry name" value="VON WILLEBRAND FACTOR TYPE A"/>
    <property type="match status" value="1"/>
</dbReference>
<dbReference type="PANTHER" id="PTHR37947">
    <property type="entry name" value="BLL2462 PROTEIN"/>
    <property type="match status" value="1"/>
</dbReference>